<dbReference type="AlphaFoldDB" id="A0AAW7YZH7"/>
<sequence>MKASIIINPRAEIVDIELSRNFKFISKDPVALHGVLITLSDISYCANVVKIPIHVDMSKVEHINAQAAILLFSHITSAQLVNRKSDFVKITLPSDLKTRKLVRNSGLWEAIRNGTDRKLDKNWLTVNNFQSGYDPDKHLESTLELIEQKWGSLPRHLGSAINEAMLNIKQHAYSINPPDAIKRWWQYIYIKNNELHFLIFDKGLGIPDSFRLQRQQLKTPDEDIIAYAMKRWVTSTNVNGRGNGSMNIKRPVSDIEKDTLLIYSHNGGYEYHTDGKVRCFKLPVKLAGTLLAWKIGIQHD</sequence>
<proteinExistence type="predicted"/>
<evidence type="ECO:0000313" key="1">
    <source>
        <dbReference type="EMBL" id="MDO6576195.1"/>
    </source>
</evidence>
<organism evidence="1 2">
    <name type="scientific">Alteromonas stellipolaris</name>
    <dbReference type="NCBI Taxonomy" id="233316"/>
    <lineage>
        <taxon>Bacteria</taxon>
        <taxon>Pseudomonadati</taxon>
        <taxon>Pseudomonadota</taxon>
        <taxon>Gammaproteobacteria</taxon>
        <taxon>Alteromonadales</taxon>
        <taxon>Alteromonadaceae</taxon>
        <taxon>Alteromonas/Salinimonas group</taxon>
        <taxon>Alteromonas</taxon>
    </lineage>
</organism>
<protein>
    <recommendedName>
        <fullName evidence="3">ATP-binding protein</fullName>
    </recommendedName>
</protein>
<reference evidence="1" key="1">
    <citation type="submission" date="2023-07" db="EMBL/GenBank/DDBJ databases">
        <title>Genome content predicts the carbon catabolic preferences of heterotrophic bacteria.</title>
        <authorList>
            <person name="Gralka M."/>
        </authorList>
    </citation>
    <scope>NUCLEOTIDE SEQUENCE</scope>
    <source>
        <strain evidence="1">F2M12</strain>
    </source>
</reference>
<comment type="caution">
    <text evidence="1">The sequence shown here is derived from an EMBL/GenBank/DDBJ whole genome shotgun (WGS) entry which is preliminary data.</text>
</comment>
<gene>
    <name evidence="1" type="ORF">Q4527_02280</name>
</gene>
<name>A0AAW7YZH7_9ALTE</name>
<dbReference type="EMBL" id="JAUOQI010000001">
    <property type="protein sequence ID" value="MDO6576195.1"/>
    <property type="molecule type" value="Genomic_DNA"/>
</dbReference>
<evidence type="ECO:0000313" key="2">
    <source>
        <dbReference type="Proteomes" id="UP001170717"/>
    </source>
</evidence>
<dbReference type="RefSeq" id="WP_061997637.1">
    <property type="nucleotide sequence ID" value="NZ_JAUOQI010000001.1"/>
</dbReference>
<accession>A0AAW7YZH7</accession>
<evidence type="ECO:0008006" key="3">
    <source>
        <dbReference type="Google" id="ProtNLM"/>
    </source>
</evidence>
<dbReference type="Proteomes" id="UP001170717">
    <property type="component" value="Unassembled WGS sequence"/>
</dbReference>